<sequence>MKFKSTFELPSDECSKGNPPWTADLGVTRSGQAIRALAQGFQGGYALVTPLAIETQEVR</sequence>
<gene>
    <name evidence="1" type="ORF">CBW52_09910</name>
</gene>
<proteinExistence type="predicted"/>
<accession>A0AB73NKJ6</accession>
<reference evidence="1 2" key="1">
    <citation type="submission" date="2017-05" db="EMBL/GenBank/DDBJ databases">
        <title>Whole genome sequencing of Yersinia kristensenii.</title>
        <authorList>
            <person name="Campioni F."/>
        </authorList>
    </citation>
    <scope>NUCLEOTIDE SEQUENCE [LARGE SCALE GENOMIC DNA]</scope>
    <source>
        <strain evidence="1 2">CFSAN060538</strain>
    </source>
</reference>
<name>A0AB73NKJ6_YERKR</name>
<keyword evidence="2" id="KW-1185">Reference proteome</keyword>
<comment type="caution">
    <text evidence="1">The sequence shown here is derived from an EMBL/GenBank/DDBJ whole genome shotgun (WGS) entry which is preliminary data.</text>
</comment>
<organism evidence="1 2">
    <name type="scientific">Yersinia kristensenii</name>
    <dbReference type="NCBI Taxonomy" id="28152"/>
    <lineage>
        <taxon>Bacteria</taxon>
        <taxon>Pseudomonadati</taxon>
        <taxon>Pseudomonadota</taxon>
        <taxon>Gammaproteobacteria</taxon>
        <taxon>Enterobacterales</taxon>
        <taxon>Yersiniaceae</taxon>
        <taxon>Yersinia</taxon>
    </lineage>
</organism>
<evidence type="ECO:0000313" key="1">
    <source>
        <dbReference type="EMBL" id="OVZ81383.1"/>
    </source>
</evidence>
<dbReference type="Proteomes" id="UP000195840">
    <property type="component" value="Unassembled WGS sequence"/>
</dbReference>
<dbReference type="EMBL" id="NHOG01000009">
    <property type="protein sequence ID" value="OVZ81383.1"/>
    <property type="molecule type" value="Genomic_DNA"/>
</dbReference>
<protein>
    <submittedName>
        <fullName evidence="1">Uncharacterized protein</fullName>
    </submittedName>
</protein>
<dbReference type="AlphaFoldDB" id="A0AB73NKJ6"/>
<evidence type="ECO:0000313" key="2">
    <source>
        <dbReference type="Proteomes" id="UP000195840"/>
    </source>
</evidence>